<dbReference type="GeneID" id="20531071"/>
<evidence type="ECO:0000313" key="2">
    <source>
        <dbReference type="Proteomes" id="UP000030693"/>
    </source>
</evidence>
<name>A0A058Z115_FONAL</name>
<dbReference type="Proteomes" id="UP000030693">
    <property type="component" value="Unassembled WGS sequence"/>
</dbReference>
<accession>A0A058Z115</accession>
<protein>
    <submittedName>
        <fullName evidence="1">Uncharacterized protein</fullName>
    </submittedName>
</protein>
<proteinExistence type="predicted"/>
<sequence>MSTIIPIHDPEPRNDAERECLELINQATAPTLKSPSARLNQAVIEWIGLVVDQKPKRASFAGDVLLVRIHARHIQRTALALR</sequence>
<organism evidence="1">
    <name type="scientific">Fonticula alba</name>
    <name type="common">Slime mold</name>
    <dbReference type="NCBI Taxonomy" id="691883"/>
    <lineage>
        <taxon>Eukaryota</taxon>
        <taxon>Rotosphaerida</taxon>
        <taxon>Fonticulaceae</taxon>
        <taxon>Fonticula</taxon>
    </lineage>
</organism>
<feature type="non-terminal residue" evidence="1">
    <location>
        <position position="82"/>
    </location>
</feature>
<dbReference type="AlphaFoldDB" id="A0A058Z115"/>
<gene>
    <name evidence="1" type="ORF">H696_06346</name>
</gene>
<dbReference type="EMBL" id="KK198034">
    <property type="protein sequence ID" value="KCV67232.1"/>
    <property type="molecule type" value="Genomic_DNA"/>
</dbReference>
<dbReference type="RefSeq" id="XP_009498363.1">
    <property type="nucleotide sequence ID" value="XM_009500088.1"/>
</dbReference>
<keyword evidence="2" id="KW-1185">Reference proteome</keyword>
<evidence type="ECO:0000313" key="1">
    <source>
        <dbReference type="EMBL" id="KCV67232.1"/>
    </source>
</evidence>
<reference evidence="1" key="1">
    <citation type="submission" date="2013-04" db="EMBL/GenBank/DDBJ databases">
        <title>The Genome Sequence of Fonticula alba ATCC 38817.</title>
        <authorList>
            <consortium name="The Broad Institute Genomics Platform"/>
            <person name="Russ C."/>
            <person name="Cuomo C."/>
            <person name="Burger G."/>
            <person name="Gray M.W."/>
            <person name="Holland P.W.H."/>
            <person name="King N."/>
            <person name="Lang F.B.F."/>
            <person name="Roger A.J."/>
            <person name="Ruiz-Trillo I."/>
            <person name="Brown M."/>
            <person name="Walker B."/>
            <person name="Young S."/>
            <person name="Zeng Q."/>
            <person name="Gargeya S."/>
            <person name="Fitzgerald M."/>
            <person name="Haas B."/>
            <person name="Abouelleil A."/>
            <person name="Allen A.W."/>
            <person name="Alvarado L."/>
            <person name="Arachchi H.M."/>
            <person name="Berlin A.M."/>
            <person name="Chapman S.B."/>
            <person name="Gainer-Dewar J."/>
            <person name="Goldberg J."/>
            <person name="Griggs A."/>
            <person name="Gujja S."/>
            <person name="Hansen M."/>
            <person name="Howarth C."/>
            <person name="Imamovic A."/>
            <person name="Ireland A."/>
            <person name="Larimer J."/>
            <person name="McCowan C."/>
            <person name="Murphy C."/>
            <person name="Pearson M."/>
            <person name="Poon T.W."/>
            <person name="Priest M."/>
            <person name="Roberts A."/>
            <person name="Saif S."/>
            <person name="Shea T."/>
            <person name="Sisk P."/>
            <person name="Sykes S."/>
            <person name="Wortman J."/>
            <person name="Nusbaum C."/>
            <person name="Birren B."/>
        </authorList>
    </citation>
    <scope>NUCLEOTIDE SEQUENCE [LARGE SCALE GENOMIC DNA]</scope>
    <source>
        <strain evidence="1">ATCC 38817</strain>
    </source>
</reference>